<sequence length="102" mass="11646">MFSLVIFKSHFKATRDYFWDGSRILDLCQMTRTTLELTPISKLPRYTSERAFDPLRMIKRATGPIHDGSSVETGFEPSDPKAETLPLGHSGSLFMYNRPCCK</sequence>
<dbReference type="AlphaFoldDB" id="A0A4Y2H6A7"/>
<proteinExistence type="predicted"/>
<dbReference type="EMBL" id="BGPR01001724">
    <property type="protein sequence ID" value="GBM60446.1"/>
    <property type="molecule type" value="Genomic_DNA"/>
</dbReference>
<organism evidence="2 3">
    <name type="scientific">Araneus ventricosus</name>
    <name type="common">Orbweaver spider</name>
    <name type="synonym">Epeira ventricosa</name>
    <dbReference type="NCBI Taxonomy" id="182803"/>
    <lineage>
        <taxon>Eukaryota</taxon>
        <taxon>Metazoa</taxon>
        <taxon>Ecdysozoa</taxon>
        <taxon>Arthropoda</taxon>
        <taxon>Chelicerata</taxon>
        <taxon>Arachnida</taxon>
        <taxon>Araneae</taxon>
        <taxon>Araneomorphae</taxon>
        <taxon>Entelegynae</taxon>
        <taxon>Araneoidea</taxon>
        <taxon>Araneidae</taxon>
        <taxon>Araneus</taxon>
    </lineage>
</organism>
<gene>
    <name evidence="2" type="ORF">AVEN_117962_1</name>
</gene>
<keyword evidence="3" id="KW-1185">Reference proteome</keyword>
<reference evidence="2 3" key="1">
    <citation type="journal article" date="2019" name="Sci. Rep.">
        <title>Orb-weaving spider Araneus ventricosus genome elucidates the spidroin gene catalogue.</title>
        <authorList>
            <person name="Kono N."/>
            <person name="Nakamura H."/>
            <person name="Ohtoshi R."/>
            <person name="Moran D.A.P."/>
            <person name="Shinohara A."/>
            <person name="Yoshida Y."/>
            <person name="Fujiwara M."/>
            <person name="Mori M."/>
            <person name="Tomita M."/>
            <person name="Arakawa K."/>
        </authorList>
    </citation>
    <scope>NUCLEOTIDE SEQUENCE [LARGE SCALE GENOMIC DNA]</scope>
</reference>
<protein>
    <submittedName>
        <fullName evidence="2">Uncharacterized protein</fullName>
    </submittedName>
</protein>
<evidence type="ECO:0000313" key="2">
    <source>
        <dbReference type="EMBL" id="GBM60446.1"/>
    </source>
</evidence>
<evidence type="ECO:0000313" key="3">
    <source>
        <dbReference type="Proteomes" id="UP000499080"/>
    </source>
</evidence>
<feature type="region of interest" description="Disordered" evidence="1">
    <location>
        <begin position="63"/>
        <end position="86"/>
    </location>
</feature>
<name>A0A4Y2H6A7_ARAVE</name>
<evidence type="ECO:0000256" key="1">
    <source>
        <dbReference type="SAM" id="MobiDB-lite"/>
    </source>
</evidence>
<comment type="caution">
    <text evidence="2">The sequence shown here is derived from an EMBL/GenBank/DDBJ whole genome shotgun (WGS) entry which is preliminary data.</text>
</comment>
<dbReference type="Proteomes" id="UP000499080">
    <property type="component" value="Unassembled WGS sequence"/>
</dbReference>
<accession>A0A4Y2H6A7</accession>